<protein>
    <recommendedName>
        <fullName evidence="4">DUF4402 domain-containing protein</fullName>
    </recommendedName>
</protein>
<evidence type="ECO:0000313" key="2">
    <source>
        <dbReference type="EMBL" id="WOT06665.1"/>
    </source>
</evidence>
<reference evidence="2 3" key="1">
    <citation type="submission" date="2023-10" db="EMBL/GenBank/DDBJ databases">
        <title>Complete genome sequence of Shewanella sp. DAU334.</title>
        <authorList>
            <person name="Lee Y.-S."/>
            <person name="Jeong H.-R."/>
            <person name="Hwang E.-J."/>
            <person name="Choi Y.-L."/>
            <person name="Kim G.-D."/>
        </authorList>
    </citation>
    <scope>NUCLEOTIDE SEQUENCE [LARGE SCALE GENOMIC DNA]</scope>
    <source>
        <strain evidence="2 3">DAU334</strain>
    </source>
</reference>
<accession>A0ABZ0K282</accession>
<evidence type="ECO:0000256" key="1">
    <source>
        <dbReference type="SAM" id="SignalP"/>
    </source>
</evidence>
<dbReference type="Proteomes" id="UP001529491">
    <property type="component" value="Chromosome"/>
</dbReference>
<feature type="signal peptide" evidence="1">
    <location>
        <begin position="1"/>
        <end position="23"/>
    </location>
</feature>
<feature type="chain" id="PRO_5045269661" description="DUF4402 domain-containing protein" evidence="1">
    <location>
        <begin position="24"/>
        <end position="157"/>
    </location>
</feature>
<evidence type="ECO:0000313" key="3">
    <source>
        <dbReference type="Proteomes" id="UP001529491"/>
    </source>
</evidence>
<dbReference type="RefSeq" id="WP_310470939.1">
    <property type="nucleotide sequence ID" value="NZ_CP136522.1"/>
</dbReference>
<evidence type="ECO:0008006" key="4">
    <source>
        <dbReference type="Google" id="ProtNLM"/>
    </source>
</evidence>
<dbReference type="EMBL" id="CP136522">
    <property type="protein sequence ID" value="WOT06665.1"/>
    <property type="molecule type" value="Genomic_DNA"/>
</dbReference>
<proteinExistence type="predicted"/>
<sequence length="157" mass="15433">MKNKILVSSLLASSLLLTAQAHAVDATGTAYFNLVAPITVAKNADLNLGDIDIATDGNCQIDAAGNETGTNCLATGTTRAVGTFDITGLDAGAPTISVSGADTSVAGVTFTPLLPATALTIDGSGNATVSIGGNVAVVAASTVAGAKQIDYTVSVTY</sequence>
<keyword evidence="3" id="KW-1185">Reference proteome</keyword>
<keyword evidence="1" id="KW-0732">Signal</keyword>
<name>A0ABZ0K282_9GAMM</name>
<gene>
    <name evidence="2" type="ORF">RGE70_07870</name>
</gene>
<organism evidence="2 3">
    <name type="scientific">Shewanella youngdeokensis</name>
    <dbReference type="NCBI Taxonomy" id="2999068"/>
    <lineage>
        <taxon>Bacteria</taxon>
        <taxon>Pseudomonadati</taxon>
        <taxon>Pseudomonadota</taxon>
        <taxon>Gammaproteobacteria</taxon>
        <taxon>Alteromonadales</taxon>
        <taxon>Shewanellaceae</taxon>
        <taxon>Shewanella</taxon>
    </lineage>
</organism>